<keyword evidence="2" id="KW-0812">Transmembrane</keyword>
<organism evidence="3 4">
    <name type="scientific">Acetonema longum DSM 6540</name>
    <dbReference type="NCBI Taxonomy" id="1009370"/>
    <lineage>
        <taxon>Bacteria</taxon>
        <taxon>Bacillati</taxon>
        <taxon>Bacillota</taxon>
        <taxon>Negativicutes</taxon>
        <taxon>Acetonemataceae</taxon>
        <taxon>Acetonema</taxon>
    </lineage>
</organism>
<keyword evidence="2" id="KW-1133">Transmembrane helix</keyword>
<dbReference type="Gene3D" id="1.10.287.1490">
    <property type="match status" value="1"/>
</dbReference>
<proteinExistence type="predicted"/>
<gene>
    <name evidence="3" type="ORF">ALO_15607</name>
</gene>
<reference evidence="3 4" key="1">
    <citation type="journal article" date="2011" name="EMBO J.">
        <title>Structural diversity of bacterial flagellar motors.</title>
        <authorList>
            <person name="Chen S."/>
            <person name="Beeby M."/>
            <person name="Murphy G.E."/>
            <person name="Leadbetter J.R."/>
            <person name="Hendrixson D.R."/>
            <person name="Briegel A."/>
            <person name="Li Z."/>
            <person name="Shi J."/>
            <person name="Tocheva E.I."/>
            <person name="Muller A."/>
            <person name="Dobro M.J."/>
            <person name="Jensen G.J."/>
        </authorList>
    </citation>
    <scope>NUCLEOTIDE SEQUENCE [LARGE SCALE GENOMIC DNA]</scope>
    <source>
        <strain evidence="3 4">DSM 6540</strain>
    </source>
</reference>
<comment type="caution">
    <text evidence="3">The sequence shown here is derived from an EMBL/GenBank/DDBJ whole genome shotgun (WGS) entry which is preliminary data.</text>
</comment>
<name>F7NLZ5_9FIRM</name>
<evidence type="ECO:0000313" key="4">
    <source>
        <dbReference type="Proteomes" id="UP000003240"/>
    </source>
</evidence>
<evidence type="ECO:0000256" key="1">
    <source>
        <dbReference type="SAM" id="Coils"/>
    </source>
</evidence>
<dbReference type="Proteomes" id="UP000003240">
    <property type="component" value="Unassembled WGS sequence"/>
</dbReference>
<sequence>MIYGIGLVVTLVIMGGMIAYIGDHIGSKVGKRKLTVFGLRPKHTSILVTIVTGILIAACTLGVLTLTSNYVRTALFGMEALRTELTALSHEVETQNVELAASHKALAEKNAEYSTLSTKVRETTERLQTIVRELKTVAAERDRAAQALEKLNAEYIASRRDLEKSRQEVKTLQETKQQLDKRVAALNREKAGLEQEVSRLNEVANTLKQGIQTVREGSILFRAGEAISAAAIKGGQKQPDVEEALKKALAQTNLYVLAKMDIRDKNIDAIWVSQNEFNKVVRQLTDSSQDYVVRVSAAGNTVYGEPVVAQLDLFPNYLVYAKGAKVYSEEISLDRDPQKAEELVLNFLQQVNAQAIKQGILPDPIQGTVGVVSGSHLFDTVNKVKRSRDTLELSAIATKDIYTIGPLQIEIKVRTLSSPSND</sequence>
<feature type="transmembrane region" description="Helical" evidence="2">
    <location>
        <begin position="46"/>
        <end position="66"/>
    </location>
</feature>
<keyword evidence="1" id="KW-0175">Coiled coil</keyword>
<protein>
    <recommendedName>
        <fullName evidence="5">Chromosome partition protein Smc</fullName>
    </recommendedName>
</protein>
<dbReference type="EMBL" id="AFGF01000157">
    <property type="protein sequence ID" value="EGO62921.1"/>
    <property type="molecule type" value="Genomic_DNA"/>
</dbReference>
<keyword evidence="4" id="KW-1185">Reference proteome</keyword>
<dbReference type="RefSeq" id="WP_004097313.1">
    <property type="nucleotide sequence ID" value="NZ_AFGF01000157.1"/>
</dbReference>
<evidence type="ECO:0008006" key="5">
    <source>
        <dbReference type="Google" id="ProtNLM"/>
    </source>
</evidence>
<feature type="transmembrane region" description="Helical" evidence="2">
    <location>
        <begin position="6"/>
        <end position="25"/>
    </location>
</feature>
<evidence type="ECO:0000313" key="3">
    <source>
        <dbReference type="EMBL" id="EGO62921.1"/>
    </source>
</evidence>
<dbReference type="Pfam" id="PF11283">
    <property type="entry name" value="DUF3084"/>
    <property type="match status" value="1"/>
</dbReference>
<keyword evidence="2" id="KW-0472">Membrane</keyword>
<accession>F7NLZ5</accession>
<dbReference type="STRING" id="1009370.ALO_15607"/>
<dbReference type="eggNOG" id="COG4372">
    <property type="taxonomic scope" value="Bacteria"/>
</dbReference>
<dbReference type="AlphaFoldDB" id="F7NLZ5"/>
<dbReference type="InterPro" id="IPR021435">
    <property type="entry name" value="DUF3084"/>
</dbReference>
<feature type="coiled-coil region" evidence="1">
    <location>
        <begin position="78"/>
        <end position="210"/>
    </location>
</feature>
<evidence type="ECO:0000256" key="2">
    <source>
        <dbReference type="SAM" id="Phobius"/>
    </source>
</evidence>